<dbReference type="Proteomes" id="UP000480185">
    <property type="component" value="Unassembled WGS sequence"/>
</dbReference>
<reference evidence="3 4" key="1">
    <citation type="submission" date="2019-11" db="EMBL/GenBank/DDBJ databases">
        <authorList>
            <person name="Li J."/>
        </authorList>
    </citation>
    <scope>NUCLEOTIDE SEQUENCE [LARGE SCALE GENOMIC DNA]</scope>
    <source>
        <strain evidence="3 4">J4</strain>
    </source>
</reference>
<protein>
    <submittedName>
        <fullName evidence="3">DnaD domain protein</fullName>
    </submittedName>
</protein>
<keyword evidence="4" id="KW-1185">Reference proteome</keyword>
<sequence length="61" mass="7064">MREELINWITKVGDELVIEAMKRALDRNKVSWGYVRGILRDWVNKGIIIVLKLSGLSIILK</sequence>
<accession>A0A6G1X9R2</accession>
<dbReference type="Pfam" id="PF07261">
    <property type="entry name" value="DnaB_2"/>
    <property type="match status" value="1"/>
</dbReference>
<dbReference type="AlphaFoldDB" id="A0A6G1X9R2"/>
<evidence type="ECO:0000313" key="3">
    <source>
        <dbReference type="EMBL" id="MRG87645.1"/>
    </source>
</evidence>
<evidence type="ECO:0000259" key="2">
    <source>
        <dbReference type="Pfam" id="PF07261"/>
    </source>
</evidence>
<evidence type="ECO:0000256" key="1">
    <source>
        <dbReference type="ARBA" id="ARBA00093462"/>
    </source>
</evidence>
<feature type="domain" description="DnaB/C C-terminal" evidence="2">
    <location>
        <begin position="2"/>
        <end position="47"/>
    </location>
</feature>
<proteinExistence type="inferred from homology"/>
<name>A0A6G1X9R2_9BACI</name>
<gene>
    <name evidence="3" type="ORF">GH754_15265</name>
</gene>
<dbReference type="EMBL" id="WJNH01000010">
    <property type="protein sequence ID" value="MRG87645.1"/>
    <property type="molecule type" value="Genomic_DNA"/>
</dbReference>
<dbReference type="SUPFAM" id="SSF158499">
    <property type="entry name" value="DnaD domain-like"/>
    <property type="match status" value="1"/>
</dbReference>
<dbReference type="Gene3D" id="1.10.10.630">
    <property type="entry name" value="DnaD domain-like"/>
    <property type="match status" value="1"/>
</dbReference>
<evidence type="ECO:0000313" key="4">
    <source>
        <dbReference type="Proteomes" id="UP000480185"/>
    </source>
</evidence>
<dbReference type="OrthoDB" id="1821976at2"/>
<organism evidence="3 4">
    <name type="scientific">Salinibacillus xinjiangensis</name>
    <dbReference type="NCBI Taxonomy" id="1229268"/>
    <lineage>
        <taxon>Bacteria</taxon>
        <taxon>Bacillati</taxon>
        <taxon>Bacillota</taxon>
        <taxon>Bacilli</taxon>
        <taxon>Bacillales</taxon>
        <taxon>Bacillaceae</taxon>
        <taxon>Salinibacillus</taxon>
    </lineage>
</organism>
<comment type="caution">
    <text evidence="3">The sequence shown here is derived from an EMBL/GenBank/DDBJ whole genome shotgun (WGS) entry which is preliminary data.</text>
</comment>
<dbReference type="InterPro" id="IPR034829">
    <property type="entry name" value="DnaD-like_sf"/>
</dbReference>
<dbReference type="NCBIfam" id="TIGR01446">
    <property type="entry name" value="DnaD_dom"/>
    <property type="match status" value="1"/>
</dbReference>
<comment type="similarity">
    <text evidence="1">Belongs to the DnaB/DnaD family.</text>
</comment>
<dbReference type="InterPro" id="IPR006343">
    <property type="entry name" value="DnaB/C_C"/>
</dbReference>